<gene>
    <name evidence="2" type="ORF">MSSIH_1391</name>
</gene>
<keyword evidence="2" id="KW-0560">Oxidoreductase</keyword>
<dbReference type="EC" id="1.2.7.7" evidence="2"/>
<evidence type="ECO:0000259" key="1">
    <source>
        <dbReference type="PROSITE" id="PS51379"/>
    </source>
</evidence>
<reference evidence="2 3" key="1">
    <citation type="submission" date="2014-07" db="EMBL/GenBank/DDBJ databases">
        <title>Methanogenic archaea and the global carbon cycle.</title>
        <authorList>
            <person name="Henriksen J.R."/>
            <person name="Luke J."/>
            <person name="Reinhart S."/>
            <person name="Benedict M.N."/>
            <person name="Youngblut N.D."/>
            <person name="Metcalf M.E."/>
            <person name="Whitaker R.J."/>
            <person name="Metcalf W.W."/>
        </authorList>
    </citation>
    <scope>NUCLEOTIDE SEQUENCE [LARGE SCALE GENOMIC DNA]</scope>
    <source>
        <strain evidence="2 3">HI350</strain>
    </source>
</reference>
<dbReference type="GeneID" id="24860259"/>
<feature type="domain" description="4Fe-4S ferredoxin-type" evidence="1">
    <location>
        <begin position="9"/>
        <end position="38"/>
    </location>
</feature>
<dbReference type="AlphaFoldDB" id="A0A0E3LAI5"/>
<dbReference type="HOGENOM" id="CLU_139698_5_3_2"/>
<organism evidence="2 3">
    <name type="scientific">Methanosarcina siciliae HI350</name>
    <dbReference type="NCBI Taxonomy" id="1434119"/>
    <lineage>
        <taxon>Archaea</taxon>
        <taxon>Methanobacteriati</taxon>
        <taxon>Methanobacteriota</taxon>
        <taxon>Stenosarchaea group</taxon>
        <taxon>Methanomicrobia</taxon>
        <taxon>Methanosarcinales</taxon>
        <taxon>Methanosarcinaceae</taxon>
        <taxon>Methanosarcina</taxon>
    </lineage>
</organism>
<name>A0A0E3LAI5_9EURY</name>
<evidence type="ECO:0000313" key="2">
    <source>
        <dbReference type="EMBL" id="AKB32081.1"/>
    </source>
</evidence>
<proteinExistence type="predicted"/>
<dbReference type="InterPro" id="IPR017896">
    <property type="entry name" value="4Fe4S_Fe-S-bd"/>
</dbReference>
<dbReference type="PATRIC" id="fig|1434119.4.peg.1764"/>
<accession>A0A0E3LAI5</accession>
<feature type="domain" description="4Fe-4S ferredoxin-type" evidence="1">
    <location>
        <begin position="45"/>
        <end position="75"/>
    </location>
</feature>
<dbReference type="SUPFAM" id="SSF54862">
    <property type="entry name" value="4Fe-4S ferredoxins"/>
    <property type="match status" value="1"/>
</dbReference>
<dbReference type="Gene3D" id="3.30.70.20">
    <property type="match status" value="1"/>
</dbReference>
<dbReference type="PROSITE" id="PS00198">
    <property type="entry name" value="4FE4S_FER_1"/>
    <property type="match status" value="2"/>
</dbReference>
<dbReference type="Proteomes" id="UP000033092">
    <property type="component" value="Chromosome"/>
</dbReference>
<dbReference type="GO" id="GO:0043807">
    <property type="term" value="F:3-methyl-2-oxobutanoate dehydrogenase (ferredoxin) activity"/>
    <property type="evidence" value="ECO:0007669"/>
    <property type="project" value="UniProtKB-EC"/>
</dbReference>
<dbReference type="Pfam" id="PF12838">
    <property type="entry name" value="Fer4_7"/>
    <property type="match status" value="1"/>
</dbReference>
<dbReference type="InterPro" id="IPR017900">
    <property type="entry name" value="4Fe4S_Fe_S_CS"/>
</dbReference>
<dbReference type="EMBL" id="CP009507">
    <property type="protein sequence ID" value="AKB32081.1"/>
    <property type="molecule type" value="Genomic_DNA"/>
</dbReference>
<dbReference type="RefSeq" id="WP_048171357.1">
    <property type="nucleotide sequence ID" value="NZ_CP009507.1"/>
</dbReference>
<evidence type="ECO:0000313" key="3">
    <source>
        <dbReference type="Proteomes" id="UP000033092"/>
    </source>
</evidence>
<protein>
    <submittedName>
        <fullName evidence="2">Ketoisovalerate oxidoreductase subunit VorC</fullName>
        <ecNumber evidence="2">1.2.7.7</ecNumber>
    </submittedName>
</protein>
<dbReference type="PROSITE" id="PS51379">
    <property type="entry name" value="4FE4S_FER_2"/>
    <property type="match status" value="2"/>
</dbReference>
<dbReference type="KEGG" id="msz:MSSIH_1391"/>
<dbReference type="GeneID" id="41605407"/>
<sequence length="82" mass="9191">MAKNDEKEPYPVINILECKACGRCLLACPKNVLFMSDNLNARGYHYVEYKGEGCSGCASCYYTCPEPLALEIHIPLKKEEAE</sequence>